<dbReference type="InterPro" id="IPR052750">
    <property type="entry name" value="GH18_Chitinase"/>
</dbReference>
<dbReference type="RefSeq" id="WP_168519049.1">
    <property type="nucleotide sequence ID" value="NZ_JAAXLS010000019.1"/>
</dbReference>
<keyword evidence="3" id="KW-1185">Reference proteome</keyword>
<feature type="signal peptide" evidence="1">
    <location>
        <begin position="1"/>
        <end position="28"/>
    </location>
</feature>
<name>A0ABX1J885_9PSEU</name>
<evidence type="ECO:0000256" key="1">
    <source>
        <dbReference type="SAM" id="SignalP"/>
    </source>
</evidence>
<sequence length="344" mass="36794">MRTRRTISSGWVCAAALCTVSVTGCAFALPGPEPAPLGPPPAVAGSDAFAPYVDVSLGRPPEIAPVLWDNDIKRVNLGFITDGGHCTPQWNGLNTLHDQSADGRLASMRAVGVDTGVSFGGSDGHELAAGCADPGTLAAAYQQVIDDYRLTRVDFDLESAALTDQTAVDRRNQAVKTLQDNARRAGRRLEVSYTLPANPRGLGQPGEQVVRRAVAAGVELTAVNLLAMDYGEGVTGNLGDRIIASANGVRALLGSMWPTASDDELWHRIAITPMLGRNDDPAETFGQDDARLLVAFAMRHHLAWLSFWSLTRDQPCAAQADAETCSGIDQQPYEFTRILHTYRG</sequence>
<organism evidence="2 3">
    <name type="scientific">Amycolatopsis acididurans</name>
    <dbReference type="NCBI Taxonomy" id="2724524"/>
    <lineage>
        <taxon>Bacteria</taxon>
        <taxon>Bacillati</taxon>
        <taxon>Actinomycetota</taxon>
        <taxon>Actinomycetes</taxon>
        <taxon>Pseudonocardiales</taxon>
        <taxon>Pseudonocardiaceae</taxon>
        <taxon>Amycolatopsis</taxon>
    </lineage>
</organism>
<dbReference type="Gene3D" id="3.20.20.80">
    <property type="entry name" value="Glycosidases"/>
    <property type="match status" value="1"/>
</dbReference>
<dbReference type="EMBL" id="JAAXLS010000019">
    <property type="protein sequence ID" value="NKQ56010.1"/>
    <property type="molecule type" value="Genomic_DNA"/>
</dbReference>
<dbReference type="CDD" id="cd06543">
    <property type="entry name" value="GH18_PF-ChiA-like"/>
    <property type="match status" value="1"/>
</dbReference>
<reference evidence="2 3" key="1">
    <citation type="submission" date="2020-04" db="EMBL/GenBank/DDBJ databases">
        <title>Novel species.</title>
        <authorList>
            <person name="Teo W.F.A."/>
            <person name="Lipun K."/>
            <person name="Srisuk N."/>
            <person name="Duangmal K."/>
        </authorList>
    </citation>
    <scope>NUCLEOTIDE SEQUENCE [LARGE SCALE GENOMIC DNA]</scope>
    <source>
        <strain evidence="2 3">K13G38</strain>
    </source>
</reference>
<accession>A0ABX1J885</accession>
<dbReference type="PANTHER" id="PTHR42976">
    <property type="entry name" value="BIFUNCTIONAL CHITINASE/LYSOZYME-RELATED"/>
    <property type="match status" value="1"/>
</dbReference>
<proteinExistence type="predicted"/>
<evidence type="ECO:0000313" key="3">
    <source>
        <dbReference type="Proteomes" id="UP000715441"/>
    </source>
</evidence>
<evidence type="ECO:0008006" key="4">
    <source>
        <dbReference type="Google" id="ProtNLM"/>
    </source>
</evidence>
<evidence type="ECO:0000313" key="2">
    <source>
        <dbReference type="EMBL" id="NKQ56010.1"/>
    </source>
</evidence>
<comment type="caution">
    <text evidence="2">The sequence shown here is derived from an EMBL/GenBank/DDBJ whole genome shotgun (WGS) entry which is preliminary data.</text>
</comment>
<dbReference type="InterPro" id="IPR017853">
    <property type="entry name" value="GH"/>
</dbReference>
<feature type="chain" id="PRO_5046521822" description="Chitinase" evidence="1">
    <location>
        <begin position="29"/>
        <end position="344"/>
    </location>
</feature>
<dbReference type="PANTHER" id="PTHR42976:SF1">
    <property type="entry name" value="GH18 DOMAIN-CONTAINING PROTEIN-RELATED"/>
    <property type="match status" value="1"/>
</dbReference>
<keyword evidence="1" id="KW-0732">Signal</keyword>
<dbReference type="PROSITE" id="PS51257">
    <property type="entry name" value="PROKAR_LIPOPROTEIN"/>
    <property type="match status" value="1"/>
</dbReference>
<dbReference type="SUPFAM" id="SSF51445">
    <property type="entry name" value="(Trans)glycosidases"/>
    <property type="match status" value="1"/>
</dbReference>
<dbReference type="Proteomes" id="UP000715441">
    <property type="component" value="Unassembled WGS sequence"/>
</dbReference>
<gene>
    <name evidence="2" type="ORF">HFP15_24325</name>
</gene>
<protein>
    <recommendedName>
        <fullName evidence="4">Chitinase</fullName>
    </recommendedName>
</protein>